<dbReference type="RefSeq" id="WP_380846192.1">
    <property type="nucleotide sequence ID" value="NZ_JBHSFP010000025.1"/>
</dbReference>
<protein>
    <submittedName>
        <fullName evidence="7">MauE/DoxX family redox-associated membrane protein</fullName>
    </submittedName>
</protein>
<dbReference type="Proteomes" id="UP001596004">
    <property type="component" value="Unassembled WGS sequence"/>
</dbReference>
<dbReference type="Pfam" id="PF07291">
    <property type="entry name" value="MauE"/>
    <property type="match status" value="1"/>
</dbReference>
<sequence>MEYVRIGCACLVGLVFAMTAVSKLRDLEGFRRSLPALVPARRELVRPLAMAVVVLEALVPISIAVPAITSYGLALACALLVAFTVAIVRALGRGRLTPCRCFGTSAVPLGSQHLVRNGLLIVAAALGGLLPGGAPALAGTVLAGAAGLIGAILIASLDDIVDLFARNA</sequence>
<name>A0ABV9CQK6_9ACTN</name>
<gene>
    <name evidence="7" type="ORF">ACFO60_28985</name>
</gene>
<feature type="transmembrane region" description="Helical" evidence="5">
    <location>
        <begin position="44"/>
        <end position="65"/>
    </location>
</feature>
<evidence type="ECO:0000256" key="5">
    <source>
        <dbReference type="SAM" id="Phobius"/>
    </source>
</evidence>
<keyword evidence="3 5" id="KW-1133">Transmembrane helix</keyword>
<evidence type="ECO:0000256" key="2">
    <source>
        <dbReference type="ARBA" id="ARBA00022692"/>
    </source>
</evidence>
<comment type="caution">
    <text evidence="7">The sequence shown here is derived from an EMBL/GenBank/DDBJ whole genome shotgun (WGS) entry which is preliminary data.</text>
</comment>
<dbReference type="EMBL" id="JBHSFP010000025">
    <property type="protein sequence ID" value="MFC4534814.1"/>
    <property type="molecule type" value="Genomic_DNA"/>
</dbReference>
<evidence type="ECO:0000256" key="3">
    <source>
        <dbReference type="ARBA" id="ARBA00022989"/>
    </source>
</evidence>
<organism evidence="7 8">
    <name type="scientific">Sphaerisporangium dianthi</name>
    <dbReference type="NCBI Taxonomy" id="1436120"/>
    <lineage>
        <taxon>Bacteria</taxon>
        <taxon>Bacillati</taxon>
        <taxon>Actinomycetota</taxon>
        <taxon>Actinomycetes</taxon>
        <taxon>Streptosporangiales</taxon>
        <taxon>Streptosporangiaceae</taxon>
        <taxon>Sphaerisporangium</taxon>
    </lineage>
</organism>
<feature type="transmembrane region" description="Helical" evidence="5">
    <location>
        <begin position="113"/>
        <end position="130"/>
    </location>
</feature>
<reference evidence="8" key="1">
    <citation type="journal article" date="2019" name="Int. J. Syst. Evol. Microbiol.">
        <title>The Global Catalogue of Microorganisms (GCM) 10K type strain sequencing project: providing services to taxonomists for standard genome sequencing and annotation.</title>
        <authorList>
            <consortium name="The Broad Institute Genomics Platform"/>
            <consortium name="The Broad Institute Genome Sequencing Center for Infectious Disease"/>
            <person name="Wu L."/>
            <person name="Ma J."/>
        </authorList>
    </citation>
    <scope>NUCLEOTIDE SEQUENCE [LARGE SCALE GENOMIC DNA]</scope>
    <source>
        <strain evidence="8">CGMCC 4.7132</strain>
    </source>
</reference>
<accession>A0ABV9CQK6</accession>
<feature type="domain" description="Methylamine utilisation protein MauE" evidence="6">
    <location>
        <begin position="1"/>
        <end position="129"/>
    </location>
</feature>
<feature type="transmembrane region" description="Helical" evidence="5">
    <location>
        <begin position="6"/>
        <end position="24"/>
    </location>
</feature>
<evidence type="ECO:0000259" key="6">
    <source>
        <dbReference type="Pfam" id="PF07291"/>
    </source>
</evidence>
<keyword evidence="2 5" id="KW-0812">Transmembrane</keyword>
<keyword evidence="8" id="KW-1185">Reference proteome</keyword>
<keyword evidence="4 5" id="KW-0472">Membrane</keyword>
<proteinExistence type="predicted"/>
<feature type="transmembrane region" description="Helical" evidence="5">
    <location>
        <begin position="71"/>
        <end position="92"/>
    </location>
</feature>
<evidence type="ECO:0000256" key="1">
    <source>
        <dbReference type="ARBA" id="ARBA00004141"/>
    </source>
</evidence>
<comment type="subcellular location">
    <subcellularLocation>
        <location evidence="1">Membrane</location>
        <topology evidence="1">Multi-pass membrane protein</topology>
    </subcellularLocation>
</comment>
<dbReference type="InterPro" id="IPR009908">
    <property type="entry name" value="Methylamine_util_MauE"/>
</dbReference>
<evidence type="ECO:0000256" key="4">
    <source>
        <dbReference type="ARBA" id="ARBA00023136"/>
    </source>
</evidence>
<feature type="transmembrane region" description="Helical" evidence="5">
    <location>
        <begin position="136"/>
        <end position="157"/>
    </location>
</feature>
<evidence type="ECO:0000313" key="7">
    <source>
        <dbReference type="EMBL" id="MFC4534814.1"/>
    </source>
</evidence>
<evidence type="ECO:0000313" key="8">
    <source>
        <dbReference type="Proteomes" id="UP001596004"/>
    </source>
</evidence>